<feature type="compositionally biased region" description="Basic residues" evidence="1">
    <location>
        <begin position="241"/>
        <end position="252"/>
    </location>
</feature>
<keyword evidence="2" id="KW-0812">Transmembrane</keyword>
<name>A0A9W6ZE79_9STRA</name>
<feature type="transmembrane region" description="Helical" evidence="2">
    <location>
        <begin position="105"/>
        <end position="123"/>
    </location>
</feature>
<feature type="transmembrane region" description="Helical" evidence="2">
    <location>
        <begin position="72"/>
        <end position="93"/>
    </location>
</feature>
<dbReference type="AlphaFoldDB" id="A0A9W6ZE79"/>
<sequence>MTCTCIFTLVCAFRSFLPRVDAERLCFWDLGIIQSPFVGRSFATVAEISFAYQSTRYWNRVVGQCNVPLSSYVGNIAWFLCSFAQVLCWTGVLTTNNFWHACENSLWGLSPFILYIGAFEAITRREAHTHKKNLLFLKWFCATVPLFVAYLATSDVPMYIRKWKEGVGGGVDLSLGEGLADSMRCVVDKSDDLWFQEMPWMSGYFVFGPLIMMTLEKWDKELIGAGGKKMKEGALTPTRAKSTRTLRSAKKR</sequence>
<reference evidence="4" key="1">
    <citation type="submission" date="2022-07" db="EMBL/GenBank/DDBJ databases">
        <title>Genome analysis of Parmales, a sister group of diatoms, reveals the evolutionary specialization of diatoms from phago-mixotrophs to photoautotrophs.</title>
        <authorList>
            <person name="Ban H."/>
            <person name="Sato S."/>
            <person name="Yoshikawa S."/>
            <person name="Kazumasa Y."/>
            <person name="Nakamura Y."/>
            <person name="Ichinomiya M."/>
            <person name="Saitoh K."/>
            <person name="Sato N."/>
            <person name="Blanc-Mathieu R."/>
            <person name="Endo H."/>
            <person name="Kuwata A."/>
            <person name="Ogata H."/>
        </authorList>
    </citation>
    <scope>NUCLEOTIDE SEQUENCE</scope>
</reference>
<evidence type="ECO:0000256" key="1">
    <source>
        <dbReference type="SAM" id="MobiDB-lite"/>
    </source>
</evidence>
<dbReference type="Proteomes" id="UP001165082">
    <property type="component" value="Unassembled WGS sequence"/>
</dbReference>
<feature type="transmembrane region" description="Helical" evidence="2">
    <location>
        <begin position="135"/>
        <end position="153"/>
    </location>
</feature>
<keyword evidence="2" id="KW-1133">Transmembrane helix</keyword>
<feature type="transmembrane region" description="Helical" evidence="2">
    <location>
        <begin position="198"/>
        <end position="215"/>
    </location>
</feature>
<evidence type="ECO:0000313" key="5">
    <source>
        <dbReference type="Proteomes" id="UP001165082"/>
    </source>
</evidence>
<organism evidence="4 5">
    <name type="scientific">Triparma retinervis</name>
    <dbReference type="NCBI Taxonomy" id="2557542"/>
    <lineage>
        <taxon>Eukaryota</taxon>
        <taxon>Sar</taxon>
        <taxon>Stramenopiles</taxon>
        <taxon>Ochrophyta</taxon>
        <taxon>Bolidophyceae</taxon>
        <taxon>Parmales</taxon>
        <taxon>Triparmaceae</taxon>
        <taxon>Triparma</taxon>
    </lineage>
</organism>
<feature type="signal peptide" evidence="3">
    <location>
        <begin position="1"/>
        <end position="22"/>
    </location>
</feature>
<evidence type="ECO:0000256" key="2">
    <source>
        <dbReference type="SAM" id="Phobius"/>
    </source>
</evidence>
<evidence type="ECO:0000313" key="4">
    <source>
        <dbReference type="EMBL" id="GMH48795.1"/>
    </source>
</evidence>
<accession>A0A9W6ZE79</accession>
<dbReference type="OrthoDB" id="188876at2759"/>
<protein>
    <submittedName>
        <fullName evidence="4">Uncharacterized protein</fullName>
    </submittedName>
</protein>
<keyword evidence="3" id="KW-0732">Signal</keyword>
<keyword evidence="5" id="KW-1185">Reference proteome</keyword>
<dbReference type="EMBL" id="BRXZ01003165">
    <property type="protein sequence ID" value="GMH48795.1"/>
    <property type="molecule type" value="Genomic_DNA"/>
</dbReference>
<gene>
    <name evidence="4" type="ORF">TrRE_jg2355</name>
</gene>
<keyword evidence="2" id="KW-0472">Membrane</keyword>
<feature type="chain" id="PRO_5040882937" evidence="3">
    <location>
        <begin position="23"/>
        <end position="252"/>
    </location>
</feature>
<feature type="region of interest" description="Disordered" evidence="1">
    <location>
        <begin position="233"/>
        <end position="252"/>
    </location>
</feature>
<comment type="caution">
    <text evidence="4">The sequence shown here is derived from an EMBL/GenBank/DDBJ whole genome shotgun (WGS) entry which is preliminary data.</text>
</comment>
<evidence type="ECO:0000256" key="3">
    <source>
        <dbReference type="SAM" id="SignalP"/>
    </source>
</evidence>
<proteinExistence type="predicted"/>